<comment type="similarity">
    <text evidence="8">Belongs to the binding-protein-dependent transport system permease family.</text>
</comment>
<keyword evidence="7 8" id="KW-0472">Membrane</keyword>
<feature type="transmembrane region" description="Helical" evidence="8">
    <location>
        <begin position="31"/>
        <end position="54"/>
    </location>
</feature>
<feature type="transmembrane region" description="Helical" evidence="8">
    <location>
        <begin position="262"/>
        <end position="287"/>
    </location>
</feature>
<evidence type="ECO:0000256" key="8">
    <source>
        <dbReference type="RuleBase" id="RU363032"/>
    </source>
</evidence>
<dbReference type="EMBL" id="NDXW01000001">
    <property type="protein sequence ID" value="RDH46597.1"/>
    <property type="molecule type" value="Genomic_DNA"/>
</dbReference>
<evidence type="ECO:0000313" key="11">
    <source>
        <dbReference type="Proteomes" id="UP000257039"/>
    </source>
</evidence>
<dbReference type="Proteomes" id="UP000257039">
    <property type="component" value="Unassembled WGS sequence"/>
</dbReference>
<feature type="transmembrane region" description="Helical" evidence="8">
    <location>
        <begin position="108"/>
        <end position="130"/>
    </location>
</feature>
<dbReference type="PANTHER" id="PTHR43357:SF3">
    <property type="entry name" value="FE(3+)-TRANSPORT SYSTEM PERMEASE PROTEIN FBPB 2"/>
    <property type="match status" value="1"/>
</dbReference>
<feature type="transmembrane region" description="Helical" evidence="8">
    <location>
        <begin position="171"/>
        <end position="193"/>
    </location>
</feature>
<dbReference type="GO" id="GO:0005886">
    <property type="term" value="C:plasma membrane"/>
    <property type="evidence" value="ECO:0007669"/>
    <property type="project" value="UniProtKB-SubCell"/>
</dbReference>
<accession>A0A4P9VV16</accession>
<evidence type="ECO:0000256" key="3">
    <source>
        <dbReference type="ARBA" id="ARBA00022475"/>
    </source>
</evidence>
<keyword evidence="4" id="KW-0997">Cell inner membrane</keyword>
<reference evidence="10 11" key="1">
    <citation type="submission" date="2017-04" db="EMBL/GenBank/DDBJ databases">
        <title>Draft genome sequence of Zooshikella ganghwensis VG4 isolated from Red Sea sediments.</title>
        <authorList>
            <person name="Rehman Z."/>
            <person name="Alam I."/>
            <person name="Kamau A."/>
            <person name="Bajic V."/>
            <person name="Leiknes T."/>
        </authorList>
    </citation>
    <scope>NUCLEOTIDE SEQUENCE [LARGE SCALE GENOMIC DNA]</scope>
    <source>
        <strain evidence="10 11">VG4</strain>
    </source>
</reference>
<keyword evidence="11" id="KW-1185">Reference proteome</keyword>
<gene>
    <name evidence="10" type="ORF">B9G39_00570</name>
</gene>
<protein>
    <submittedName>
        <fullName evidence="10">Iron ABC transporter permease</fullName>
    </submittedName>
</protein>
<dbReference type="Gene3D" id="1.10.3720.10">
    <property type="entry name" value="MetI-like"/>
    <property type="match status" value="2"/>
</dbReference>
<keyword evidence="3" id="KW-1003">Cell membrane</keyword>
<proteinExistence type="inferred from homology"/>
<evidence type="ECO:0000256" key="1">
    <source>
        <dbReference type="ARBA" id="ARBA00004429"/>
    </source>
</evidence>
<evidence type="ECO:0000256" key="7">
    <source>
        <dbReference type="ARBA" id="ARBA00023136"/>
    </source>
</evidence>
<comment type="caution">
    <text evidence="10">The sequence shown here is derived from an EMBL/GenBank/DDBJ whole genome shotgun (WGS) entry which is preliminary data.</text>
</comment>
<dbReference type="PANTHER" id="PTHR43357">
    <property type="entry name" value="INNER MEMBRANE ABC TRANSPORTER PERMEASE PROTEIN YDCV"/>
    <property type="match status" value="1"/>
</dbReference>
<organism evidence="10 11">
    <name type="scientific">Zooshikella ganghwensis</name>
    <dbReference type="NCBI Taxonomy" id="202772"/>
    <lineage>
        <taxon>Bacteria</taxon>
        <taxon>Pseudomonadati</taxon>
        <taxon>Pseudomonadota</taxon>
        <taxon>Gammaproteobacteria</taxon>
        <taxon>Oceanospirillales</taxon>
        <taxon>Zooshikellaceae</taxon>
        <taxon>Zooshikella</taxon>
    </lineage>
</organism>
<dbReference type="InterPro" id="IPR035906">
    <property type="entry name" value="MetI-like_sf"/>
</dbReference>
<evidence type="ECO:0000313" key="10">
    <source>
        <dbReference type="EMBL" id="RDH46597.1"/>
    </source>
</evidence>
<dbReference type="AlphaFoldDB" id="A0A4P9VV16"/>
<feature type="transmembrane region" description="Helical" evidence="8">
    <location>
        <begin position="307"/>
        <end position="327"/>
    </location>
</feature>
<feature type="transmembrane region" description="Helical" evidence="8">
    <location>
        <begin position="205"/>
        <end position="232"/>
    </location>
</feature>
<feature type="domain" description="ABC transmembrane type-1" evidence="9">
    <location>
        <begin position="303"/>
        <end position="509"/>
    </location>
</feature>
<feature type="transmembrane region" description="Helical" evidence="8">
    <location>
        <begin position="383"/>
        <end position="406"/>
    </location>
</feature>
<keyword evidence="2 8" id="KW-0813">Transport</keyword>
<keyword evidence="6 8" id="KW-1133">Transmembrane helix</keyword>
<comment type="subcellular location">
    <subcellularLocation>
        <location evidence="1">Cell inner membrane</location>
        <topology evidence="1">Multi-pass membrane protein</topology>
    </subcellularLocation>
    <subcellularLocation>
        <location evidence="8">Cell membrane</location>
        <topology evidence="8">Multi-pass membrane protein</topology>
    </subcellularLocation>
</comment>
<dbReference type="Pfam" id="PF00528">
    <property type="entry name" value="BPD_transp_1"/>
    <property type="match status" value="2"/>
</dbReference>
<feature type="transmembrane region" description="Helical" evidence="8">
    <location>
        <begin position="491"/>
        <end position="510"/>
    </location>
</feature>
<dbReference type="PROSITE" id="PS50928">
    <property type="entry name" value="ABC_TM1"/>
    <property type="match status" value="2"/>
</dbReference>
<dbReference type="InterPro" id="IPR000515">
    <property type="entry name" value="MetI-like"/>
</dbReference>
<evidence type="ECO:0000256" key="6">
    <source>
        <dbReference type="ARBA" id="ARBA00022989"/>
    </source>
</evidence>
<evidence type="ECO:0000256" key="5">
    <source>
        <dbReference type="ARBA" id="ARBA00022692"/>
    </source>
</evidence>
<feature type="transmembrane region" description="Helical" evidence="8">
    <location>
        <begin position="339"/>
        <end position="363"/>
    </location>
</feature>
<evidence type="ECO:0000259" key="9">
    <source>
        <dbReference type="PROSITE" id="PS50928"/>
    </source>
</evidence>
<keyword evidence="5 8" id="KW-0812">Transmembrane</keyword>
<dbReference type="SUPFAM" id="SSF161098">
    <property type="entry name" value="MetI-like"/>
    <property type="match status" value="2"/>
</dbReference>
<dbReference type="CDD" id="cd06261">
    <property type="entry name" value="TM_PBP2"/>
    <property type="match status" value="2"/>
</dbReference>
<feature type="transmembrane region" description="Helical" evidence="8">
    <location>
        <begin position="437"/>
        <end position="458"/>
    </location>
</feature>
<dbReference type="FunFam" id="1.10.3720.10:FF:000088">
    <property type="entry name" value="Iron(III) ABC transporter, permease protein"/>
    <property type="match status" value="1"/>
</dbReference>
<feature type="domain" description="ABC transmembrane type-1" evidence="9">
    <location>
        <begin position="30"/>
        <end position="231"/>
    </location>
</feature>
<feature type="transmembrane region" description="Helical" evidence="8">
    <location>
        <begin position="66"/>
        <end position="88"/>
    </location>
</feature>
<sequence>MPLLVLILSWHDFQTDIWLHLIETQLGRLLANTLVLLVGVGFGVMIIGVSLAWLTTMCEFPGRKFFDWALMLPFAIPAYVLAFVYLGFFEFSGPLQTVIREWFGTSRFFPSIRSTGGVILVLVLVFYPYVYMLARSAFITQGRGAMDAARILGLTPLQAFWRVALPIARPAIAAGVGLALMETLADFGAVATFNYDTFTTAIYKAWYGFFNLHAAAQLATLLMLFVCMAFWLEQRGRGNAQYALRQRSKQHKPYKLNGIQRYVAFAYAASVLGLAFILPVVQLLVWVVKQGAQDIDGRFAGLVGHSLLLASAAGLAVVCVALLLSFAKRLYQDHWLKKAIMAANLGYALPGSVLAVGIMFAFSQVDNHLIVPLQEWLGVAPRQLLLGSFLALLLAYIIRFIAVAFGPIDAGLQSIRVSLHEAARSLGVSGLAVVRRVYIPMLAPGLLTASILVFVDVMKEMPATLLMRPFGWDTLAVRIYEMTSEGEWQRAALPALTLVLAGLIPVFILMRKSRYRNESRPISKINEKNT</sequence>
<dbReference type="GO" id="GO:0055085">
    <property type="term" value="P:transmembrane transport"/>
    <property type="evidence" value="ECO:0007669"/>
    <property type="project" value="InterPro"/>
</dbReference>
<name>A0A4P9VV16_9GAMM</name>
<evidence type="ECO:0000256" key="4">
    <source>
        <dbReference type="ARBA" id="ARBA00022519"/>
    </source>
</evidence>
<evidence type="ECO:0000256" key="2">
    <source>
        <dbReference type="ARBA" id="ARBA00022448"/>
    </source>
</evidence>